<dbReference type="EMBL" id="JAQFWP010000051">
    <property type="protein sequence ID" value="MDA2807291.1"/>
    <property type="molecule type" value="Genomic_DNA"/>
</dbReference>
<evidence type="ECO:0000313" key="2">
    <source>
        <dbReference type="EMBL" id="MDA2807291.1"/>
    </source>
</evidence>
<proteinExistence type="predicted"/>
<organism evidence="2 3">
    <name type="scientific">Nocardiopsis suaedae</name>
    <dbReference type="NCBI Taxonomy" id="3018444"/>
    <lineage>
        <taxon>Bacteria</taxon>
        <taxon>Bacillati</taxon>
        <taxon>Actinomycetota</taxon>
        <taxon>Actinomycetes</taxon>
        <taxon>Streptosporangiales</taxon>
        <taxon>Nocardiopsidaceae</taxon>
        <taxon>Nocardiopsis</taxon>
    </lineage>
</organism>
<evidence type="ECO:0000313" key="3">
    <source>
        <dbReference type="Proteomes" id="UP001165685"/>
    </source>
</evidence>
<accession>A0ABT4TSB6</accession>
<evidence type="ECO:0000256" key="1">
    <source>
        <dbReference type="SAM" id="Coils"/>
    </source>
</evidence>
<dbReference type="Proteomes" id="UP001165685">
    <property type="component" value="Unassembled WGS sequence"/>
</dbReference>
<keyword evidence="3" id="KW-1185">Reference proteome</keyword>
<feature type="coiled-coil region" evidence="1">
    <location>
        <begin position="336"/>
        <end position="387"/>
    </location>
</feature>
<protein>
    <submittedName>
        <fullName evidence="2">Uncharacterized protein</fullName>
    </submittedName>
</protein>
<comment type="caution">
    <text evidence="2">The sequence shown here is derived from an EMBL/GenBank/DDBJ whole genome shotgun (WGS) entry which is preliminary data.</text>
</comment>
<gene>
    <name evidence="2" type="ORF">O4U47_22485</name>
</gene>
<reference evidence="2" key="1">
    <citation type="submission" date="2023-01" db="EMBL/GenBank/DDBJ databases">
        <title>Draft genome sequence of Nocardiopsis sp. LSu2-4 isolated from halophytes.</title>
        <authorList>
            <person name="Duangmal K."/>
            <person name="Chantavorakit T."/>
        </authorList>
    </citation>
    <scope>NUCLEOTIDE SEQUENCE</scope>
    <source>
        <strain evidence="2">LSu2-4</strain>
    </source>
</reference>
<name>A0ABT4TSB6_9ACTN</name>
<dbReference type="RefSeq" id="WP_270679921.1">
    <property type="nucleotide sequence ID" value="NZ_JAQFWP010000051.1"/>
</dbReference>
<sequence length="591" mass="65486">MSLVYRSIATVDLDRDITGEAAAALAAWLSRRGPAGARVDFSRSGSYELSKRSRAMVVRHDNREDRIAFLRLTTESDKADGRWRTTATIVSDPQRLPHGYSWVDMTADPRHELSGTDRLDVVPPDAVRLLLERLPCRDGGQRLASEPAIVRGRDTAAVQALADAIADPARRLAVVVFGPPSDMTVAAWRDAMAAVLSRSAGMCAGYVLDAAAHERLSALLPPGADVPAGGVRTFLPGVDPDDWTDAQRHPRMSAHTLDSAREGDRVRPWVSRALARSVRDTAVDSPLPSELRDIDTLLNEEELDAYLREQENGAAAAPVAPATTGPHGTDLVPLLKSRLADQARDAERLRSEAKRLSVRSTEQAKERERLAAELADATEDLHNTRAALHAATGELEWLRERLHEEGLHRLAGEHPPPDRPMGPPRTVEELLERITDRSNFPNLYFTIEDRDTVRELTGSRKEKLWVTRAWEALLALDDYARYQLANPGSGLGFHDYLREPPNGYRAVPVKRLASRESDTVRNRDKFSDKRVFKVPAEVSPTGEVPMFAHIKLDSEYGICPRLYFYSDMGPGATNRIYIGYLGRHLPVQGTN</sequence>
<keyword evidence="1" id="KW-0175">Coiled coil</keyword>